<dbReference type="CDD" id="cd06423">
    <property type="entry name" value="CESA_like"/>
    <property type="match status" value="1"/>
</dbReference>
<evidence type="ECO:0000313" key="6">
    <source>
        <dbReference type="EMBL" id="MFC6314793.1"/>
    </source>
</evidence>
<sequence length="451" mass="52859">MQYWLQLTFFKMGFWITWAIIPVLVEILPAIISSIRVLYRGLHPRNLTAPEKLPVISVLVPVYNSEDTLFACLDSIAQSTYPQELIQVIVADNQSTDNSFAVFNEAQNHFQTLRLFLIHTPKGKALALNVAMYNAIGTYIINIDSDGRLERHALMNMVLRFENDPHIAAMTGTVLSDKKQIKQTRRHSLRLLQRNEYFEYAQAFLSGRTIESDRNQLFTMSGAFSAFRRNVLFDTFMYDTETVGEDTDMTFQIRQRLGDHVVLCDNAIFYVGPISGLGQLYTQRQRWQRGELESAHKYTDDRVGLNKFFGNFMVRRLMIDHTFMFPKMIWFFASIALLFFRFSPVVLIASYLMIYFLYVIVSFFNFISVRAMLKAFPEELAFYDRQWVLMLTLPLYNLFCFWFRLIGTINMMVRPADWDSRNAKAETRGFWRQLKLDLKRAWAYFKSKISD</sequence>
<dbReference type="Gene3D" id="3.90.550.10">
    <property type="entry name" value="Spore Coat Polysaccharide Biosynthesis Protein SpsA, Chain A"/>
    <property type="match status" value="1"/>
</dbReference>
<keyword evidence="7" id="KW-1185">Reference proteome</keyword>
<dbReference type="PANTHER" id="PTHR43630">
    <property type="entry name" value="POLY-BETA-1,6-N-ACETYL-D-GLUCOSAMINE SYNTHASE"/>
    <property type="match status" value="1"/>
</dbReference>
<name>A0ABW1UMA8_9LACO</name>
<evidence type="ECO:0000256" key="1">
    <source>
        <dbReference type="ARBA" id="ARBA00006739"/>
    </source>
</evidence>
<keyword evidence="4" id="KW-1133">Transmembrane helix</keyword>
<evidence type="ECO:0000256" key="4">
    <source>
        <dbReference type="SAM" id="Phobius"/>
    </source>
</evidence>
<evidence type="ECO:0000256" key="3">
    <source>
        <dbReference type="ARBA" id="ARBA00022679"/>
    </source>
</evidence>
<keyword evidence="3" id="KW-0808">Transferase</keyword>
<feature type="transmembrane region" description="Helical" evidence="4">
    <location>
        <begin position="323"/>
        <end position="342"/>
    </location>
</feature>
<dbReference type="Proteomes" id="UP001596310">
    <property type="component" value="Unassembled WGS sequence"/>
</dbReference>
<organism evidence="6 7">
    <name type="scientific">Lapidilactobacillus achengensis</name>
    <dbReference type="NCBI Taxonomy" id="2486000"/>
    <lineage>
        <taxon>Bacteria</taxon>
        <taxon>Bacillati</taxon>
        <taxon>Bacillota</taxon>
        <taxon>Bacilli</taxon>
        <taxon>Lactobacillales</taxon>
        <taxon>Lactobacillaceae</taxon>
        <taxon>Lapidilactobacillus</taxon>
    </lineage>
</organism>
<dbReference type="InterPro" id="IPR017542">
    <property type="entry name" value="XrtG-assoc_glycosyltfrase"/>
</dbReference>
<feature type="transmembrane region" description="Helical" evidence="4">
    <location>
        <begin position="387"/>
        <end position="405"/>
    </location>
</feature>
<dbReference type="Pfam" id="PF00535">
    <property type="entry name" value="Glycos_transf_2"/>
    <property type="match status" value="1"/>
</dbReference>
<feature type="domain" description="Glycosyltransferase 2-like" evidence="5">
    <location>
        <begin position="57"/>
        <end position="232"/>
    </location>
</feature>
<proteinExistence type="inferred from homology"/>
<feature type="transmembrane region" description="Helical" evidence="4">
    <location>
        <begin position="12"/>
        <end position="39"/>
    </location>
</feature>
<evidence type="ECO:0000256" key="2">
    <source>
        <dbReference type="ARBA" id="ARBA00022676"/>
    </source>
</evidence>
<keyword evidence="4" id="KW-0812">Transmembrane</keyword>
<dbReference type="NCBIfam" id="TIGR03111">
    <property type="entry name" value="glyc2_xrt_Gpos1"/>
    <property type="match status" value="1"/>
</dbReference>
<comment type="similarity">
    <text evidence="1">Belongs to the glycosyltransferase 2 family.</text>
</comment>
<evidence type="ECO:0000259" key="5">
    <source>
        <dbReference type="Pfam" id="PF00535"/>
    </source>
</evidence>
<dbReference type="InterPro" id="IPR029044">
    <property type="entry name" value="Nucleotide-diphossugar_trans"/>
</dbReference>
<keyword evidence="2" id="KW-0328">Glycosyltransferase</keyword>
<keyword evidence="4" id="KW-0472">Membrane</keyword>
<accession>A0ABW1UMA8</accession>
<feature type="transmembrane region" description="Helical" evidence="4">
    <location>
        <begin position="348"/>
        <end position="367"/>
    </location>
</feature>
<dbReference type="InterPro" id="IPR001173">
    <property type="entry name" value="Glyco_trans_2-like"/>
</dbReference>
<comment type="caution">
    <text evidence="6">The sequence shown here is derived from an EMBL/GenBank/DDBJ whole genome shotgun (WGS) entry which is preliminary data.</text>
</comment>
<gene>
    <name evidence="6" type="ORF">ACFQHW_04325</name>
</gene>
<reference evidence="7" key="1">
    <citation type="journal article" date="2019" name="Int. J. Syst. Evol. Microbiol.">
        <title>The Global Catalogue of Microorganisms (GCM) 10K type strain sequencing project: providing services to taxonomists for standard genome sequencing and annotation.</title>
        <authorList>
            <consortium name="The Broad Institute Genomics Platform"/>
            <consortium name="The Broad Institute Genome Sequencing Center for Infectious Disease"/>
            <person name="Wu L."/>
            <person name="Ma J."/>
        </authorList>
    </citation>
    <scope>NUCLEOTIDE SEQUENCE [LARGE SCALE GENOMIC DNA]</scope>
    <source>
        <strain evidence="7">CCM 8897</strain>
    </source>
</reference>
<dbReference type="SUPFAM" id="SSF53448">
    <property type="entry name" value="Nucleotide-diphospho-sugar transferases"/>
    <property type="match status" value="1"/>
</dbReference>
<protein>
    <submittedName>
        <fullName evidence="6">TIGR03111 family XrtG-associated glycosyltransferase</fullName>
    </submittedName>
</protein>
<evidence type="ECO:0000313" key="7">
    <source>
        <dbReference type="Proteomes" id="UP001596310"/>
    </source>
</evidence>
<dbReference type="PANTHER" id="PTHR43630:SF1">
    <property type="entry name" value="POLY-BETA-1,6-N-ACETYL-D-GLUCOSAMINE SYNTHASE"/>
    <property type="match status" value="1"/>
</dbReference>
<dbReference type="RefSeq" id="WP_125602207.1">
    <property type="nucleotide sequence ID" value="NZ_JBHSSM010000014.1"/>
</dbReference>
<dbReference type="EMBL" id="JBHSSM010000014">
    <property type="protein sequence ID" value="MFC6314793.1"/>
    <property type="molecule type" value="Genomic_DNA"/>
</dbReference>